<gene>
    <name evidence="1" type="ORF">Q8F55_002756</name>
</gene>
<dbReference type="EMBL" id="JBBXJM010000002">
    <property type="protein sequence ID" value="KAL1411789.1"/>
    <property type="molecule type" value="Genomic_DNA"/>
</dbReference>
<protein>
    <recommendedName>
        <fullName evidence="3">BTB domain-containing protein</fullName>
    </recommendedName>
</protein>
<dbReference type="Proteomes" id="UP001565368">
    <property type="component" value="Unassembled WGS sequence"/>
</dbReference>
<dbReference type="RefSeq" id="XP_069211733.1">
    <property type="nucleotide sequence ID" value="XM_069351347.1"/>
</dbReference>
<proteinExistence type="predicted"/>
<sequence length="249" mass="27026">MPRDPARSRHTTPAPAAITNSDEFAVGDFALVSADNVRFRIDGFYLQSASAVFRDMMASASGVRELHFTDERFETALVIFRFLQLVTTSTFGVFEPGRELFADYEELFGVVRLCRFLAKYECGVATAVLALRVKEGLMGSTRSGAHAFIVGAAIGDDALCVAALGVGPGLSWTVDDLPLDMHAPTFEVGARCLNPLALPYEYACLIPRAYHWALGRAFLRSVGPSDMGDHFKKFLAVAKAHNGDVGGLR</sequence>
<reference evidence="1 2" key="1">
    <citation type="submission" date="2023-08" db="EMBL/GenBank/DDBJ databases">
        <title>Annotated Genome Sequence of Vanrija albida AlHP1.</title>
        <authorList>
            <person name="Herzog R."/>
        </authorList>
    </citation>
    <scope>NUCLEOTIDE SEQUENCE [LARGE SCALE GENOMIC DNA]</scope>
    <source>
        <strain evidence="1 2">AlHP1</strain>
    </source>
</reference>
<comment type="caution">
    <text evidence="1">The sequence shown here is derived from an EMBL/GenBank/DDBJ whole genome shotgun (WGS) entry which is preliminary data.</text>
</comment>
<accession>A0ABR3QAN4</accession>
<dbReference type="GeneID" id="95983799"/>
<name>A0ABR3QAN4_9TREE</name>
<evidence type="ECO:0000313" key="1">
    <source>
        <dbReference type="EMBL" id="KAL1411789.1"/>
    </source>
</evidence>
<evidence type="ECO:0008006" key="3">
    <source>
        <dbReference type="Google" id="ProtNLM"/>
    </source>
</evidence>
<keyword evidence="2" id="KW-1185">Reference proteome</keyword>
<organism evidence="1 2">
    <name type="scientific">Vanrija albida</name>
    <dbReference type="NCBI Taxonomy" id="181172"/>
    <lineage>
        <taxon>Eukaryota</taxon>
        <taxon>Fungi</taxon>
        <taxon>Dikarya</taxon>
        <taxon>Basidiomycota</taxon>
        <taxon>Agaricomycotina</taxon>
        <taxon>Tremellomycetes</taxon>
        <taxon>Trichosporonales</taxon>
        <taxon>Trichosporonaceae</taxon>
        <taxon>Vanrija</taxon>
    </lineage>
</organism>
<evidence type="ECO:0000313" key="2">
    <source>
        <dbReference type="Proteomes" id="UP001565368"/>
    </source>
</evidence>